<sequence length="122" mass="13761">MENTILLARFWGSLLMILGVMSFGAGFLRRVIEYTEDRTITVSTGYITMLLGLITVVMHNIWVWNWPVVITILGWSTLIKGIIKIGFPGQINKQAQIFKGQATLWGIAIFLIGAFIFWIGLN</sequence>
<dbReference type="EMBL" id="PFCQ01000013">
    <property type="protein sequence ID" value="PIR68185.1"/>
    <property type="molecule type" value="Genomic_DNA"/>
</dbReference>
<protein>
    <submittedName>
        <fullName evidence="2">Uncharacterized protein</fullName>
    </submittedName>
</protein>
<proteinExistence type="predicted"/>
<organism evidence="2 3">
    <name type="scientific">Candidatus Nomurabacteria bacterium CG10_big_fil_rev_8_21_14_0_10_35_16</name>
    <dbReference type="NCBI Taxonomy" id="1974731"/>
    <lineage>
        <taxon>Bacteria</taxon>
        <taxon>Candidatus Nomuraibacteriota</taxon>
    </lineage>
</organism>
<keyword evidence="1" id="KW-0812">Transmembrane</keyword>
<comment type="caution">
    <text evidence="2">The sequence shown here is derived from an EMBL/GenBank/DDBJ whole genome shotgun (WGS) entry which is preliminary data.</text>
</comment>
<gene>
    <name evidence="2" type="ORF">COU49_02465</name>
</gene>
<evidence type="ECO:0000256" key="1">
    <source>
        <dbReference type="SAM" id="Phobius"/>
    </source>
</evidence>
<evidence type="ECO:0000313" key="3">
    <source>
        <dbReference type="Proteomes" id="UP000230094"/>
    </source>
</evidence>
<accession>A0A2H0TD46</accession>
<keyword evidence="1" id="KW-0472">Membrane</keyword>
<feature type="transmembrane region" description="Helical" evidence="1">
    <location>
        <begin position="64"/>
        <end position="83"/>
    </location>
</feature>
<name>A0A2H0TD46_9BACT</name>
<evidence type="ECO:0000313" key="2">
    <source>
        <dbReference type="EMBL" id="PIR68185.1"/>
    </source>
</evidence>
<feature type="transmembrane region" description="Helical" evidence="1">
    <location>
        <begin position="40"/>
        <end position="58"/>
    </location>
</feature>
<keyword evidence="1" id="KW-1133">Transmembrane helix</keyword>
<feature type="transmembrane region" description="Helical" evidence="1">
    <location>
        <begin position="104"/>
        <end position="121"/>
    </location>
</feature>
<dbReference type="AlphaFoldDB" id="A0A2H0TD46"/>
<reference evidence="3" key="1">
    <citation type="submission" date="2017-09" db="EMBL/GenBank/DDBJ databases">
        <title>Depth-based differentiation of microbial function through sediment-hosted aquifers and enrichment of novel symbionts in the deep terrestrial subsurface.</title>
        <authorList>
            <person name="Probst A.J."/>
            <person name="Ladd B."/>
            <person name="Jarett J.K."/>
            <person name="Geller-Mcgrath D.E."/>
            <person name="Sieber C.M.K."/>
            <person name="Emerson J.B."/>
            <person name="Anantharaman K."/>
            <person name="Thomas B.C."/>
            <person name="Malmstrom R."/>
            <person name="Stieglmeier M."/>
            <person name="Klingl A."/>
            <person name="Woyke T."/>
            <person name="Ryan C.M."/>
            <person name="Banfield J.F."/>
        </authorList>
    </citation>
    <scope>NUCLEOTIDE SEQUENCE [LARGE SCALE GENOMIC DNA]</scope>
</reference>
<dbReference type="Proteomes" id="UP000230094">
    <property type="component" value="Unassembled WGS sequence"/>
</dbReference>
<feature type="transmembrane region" description="Helical" evidence="1">
    <location>
        <begin position="6"/>
        <end position="28"/>
    </location>
</feature>